<dbReference type="EMBL" id="LS483250">
    <property type="protein sequence ID" value="SQD77549.1"/>
    <property type="molecule type" value="Genomic_DNA"/>
</dbReference>
<name>A0A330LLN4_9GAMM</name>
<dbReference type="KEGG" id="mya:MORIYA_1071"/>
<reference evidence="2" key="1">
    <citation type="submission" date="2018-05" db="EMBL/GenBank/DDBJ databases">
        <authorList>
            <person name="Cea G.-C."/>
            <person name="William W."/>
        </authorList>
    </citation>
    <scope>NUCLEOTIDE SEQUENCE [LARGE SCALE GENOMIC DNA]</scope>
    <source>
        <strain evidence="2">DB21MT 5</strain>
    </source>
</reference>
<protein>
    <submittedName>
        <fullName evidence="1">Uncharacterized protein</fullName>
    </submittedName>
</protein>
<evidence type="ECO:0000313" key="2">
    <source>
        <dbReference type="Proteomes" id="UP000250163"/>
    </source>
</evidence>
<dbReference type="Proteomes" id="UP000250163">
    <property type="component" value="Chromosome MORIYA"/>
</dbReference>
<sequence>MLEGNFIAVKSELLIRHIHQFMNHKVNYSILTDYIWEILQDWQRLHIVDNNIASPKEQVFWYLLFELQIQDEVSLLHDKELNAKLDHCILFLQGQLDMPDDCIGIRPN</sequence>
<proteinExistence type="predicted"/>
<dbReference type="AlphaFoldDB" id="A0A330LLN4"/>
<gene>
    <name evidence="1" type="ORF">MORIYA_1071</name>
</gene>
<organism evidence="1 2">
    <name type="scientific">Moritella yayanosii</name>
    <dbReference type="NCBI Taxonomy" id="69539"/>
    <lineage>
        <taxon>Bacteria</taxon>
        <taxon>Pseudomonadati</taxon>
        <taxon>Pseudomonadota</taxon>
        <taxon>Gammaproteobacteria</taxon>
        <taxon>Alteromonadales</taxon>
        <taxon>Moritellaceae</taxon>
        <taxon>Moritella</taxon>
    </lineage>
</organism>
<dbReference type="RefSeq" id="WP_112713233.1">
    <property type="nucleotide sequence ID" value="NZ_LS483250.1"/>
</dbReference>
<evidence type="ECO:0000313" key="1">
    <source>
        <dbReference type="EMBL" id="SQD77549.1"/>
    </source>
</evidence>
<keyword evidence="2" id="KW-1185">Reference proteome</keyword>
<accession>A0A330LLN4</accession>
<dbReference type="OrthoDB" id="6267605at2"/>